<dbReference type="EMBL" id="MNVN01000022">
    <property type="protein sequence ID" value="OIO30193.1"/>
    <property type="molecule type" value="Genomic_DNA"/>
</dbReference>
<comment type="caution">
    <text evidence="2">The sequence shown here is derived from an EMBL/GenBank/DDBJ whole genome shotgun (WGS) entry which is preliminary data.</text>
</comment>
<evidence type="ECO:0000313" key="3">
    <source>
        <dbReference type="Proteomes" id="UP000181992"/>
    </source>
</evidence>
<evidence type="ECO:0000313" key="2">
    <source>
        <dbReference type="EMBL" id="OIO30193.1"/>
    </source>
</evidence>
<feature type="transmembrane region" description="Helical" evidence="1">
    <location>
        <begin position="47"/>
        <end position="64"/>
    </location>
</feature>
<proteinExistence type="predicted"/>
<keyword evidence="1" id="KW-0812">Transmembrane</keyword>
<reference evidence="2 3" key="1">
    <citation type="journal article" date="2016" name="Environ. Microbiol.">
        <title>Genomic resolution of a cold subsurface aquifer community provides metabolic insights for novel microbes adapted to high CO concentrations.</title>
        <authorList>
            <person name="Probst A.J."/>
            <person name="Castelle C.J."/>
            <person name="Singh A."/>
            <person name="Brown C.T."/>
            <person name="Anantharaman K."/>
            <person name="Sharon I."/>
            <person name="Hug L.A."/>
            <person name="Burstein D."/>
            <person name="Emerson J.B."/>
            <person name="Thomas B.C."/>
            <person name="Banfield J.F."/>
        </authorList>
    </citation>
    <scope>NUCLEOTIDE SEQUENCE [LARGE SCALE GENOMIC DNA]</scope>
    <source>
        <strain evidence="2">CG1_02_43_90</strain>
    </source>
</reference>
<accession>A0A1J4V4I2</accession>
<dbReference type="Proteomes" id="UP000181992">
    <property type="component" value="Unassembled WGS sequence"/>
</dbReference>
<evidence type="ECO:0000256" key="1">
    <source>
        <dbReference type="SAM" id="Phobius"/>
    </source>
</evidence>
<dbReference type="InterPro" id="IPR043993">
    <property type="entry name" value="T4SS_pilin"/>
</dbReference>
<keyword evidence="1" id="KW-0472">Membrane</keyword>
<sequence length="239" mass="24543">LSGMLKLIIALGGALSILMAIVGGTQYVASGVSPDAKNGAKERIQNALTGLALILTSYLILNSINPQLVQFNFMLPPVGVAPEQIVSPEIGPAPTASSTASAGSWPSDAHERAQLSAVGIGVNHPTGCTNIGQSSCTSLAGMSQGVISNLIALKSSCPSCGITITGGTEYWLHSVNTAHRPGGNVVDLSIGDSALYSYITSHGTVVNAGCSIGTRYKIGSAVYVNEVIKPNPAHWHVCY</sequence>
<evidence type="ECO:0008006" key="4">
    <source>
        <dbReference type="Google" id="ProtNLM"/>
    </source>
</evidence>
<feature type="non-terminal residue" evidence="2">
    <location>
        <position position="1"/>
    </location>
</feature>
<gene>
    <name evidence="2" type="ORF">AUJ77_03600</name>
</gene>
<dbReference type="AlphaFoldDB" id="A0A1J4V4I2"/>
<dbReference type="STRING" id="1805281.AUJ77_03600"/>
<feature type="transmembrane region" description="Helical" evidence="1">
    <location>
        <begin position="7"/>
        <end position="27"/>
    </location>
</feature>
<name>A0A1J4V4I2_9BACT</name>
<organism evidence="2 3">
    <name type="scientific">Candidatus Nomurabacteria bacterium CG1_02_43_90</name>
    <dbReference type="NCBI Taxonomy" id="1805281"/>
    <lineage>
        <taxon>Bacteria</taxon>
        <taxon>Candidatus Nomuraibacteriota</taxon>
    </lineage>
</organism>
<dbReference type="Pfam" id="PF18895">
    <property type="entry name" value="T4SS_pilin"/>
    <property type="match status" value="1"/>
</dbReference>
<keyword evidence="1" id="KW-1133">Transmembrane helix</keyword>
<protein>
    <recommendedName>
        <fullName evidence="4">Peptidase M23 domain-containing protein</fullName>
    </recommendedName>
</protein>